<dbReference type="KEGG" id="more:E1B28_008969"/>
<comment type="caution">
    <text evidence="1">The sequence shown here is derived from an EMBL/GenBank/DDBJ whole genome shotgun (WGS) entry which is preliminary data.</text>
</comment>
<gene>
    <name evidence="1" type="ORF">E1B28_008969</name>
</gene>
<organism evidence="1 2">
    <name type="scientific">Marasmius oreades</name>
    <name type="common">fairy-ring Marasmius</name>
    <dbReference type="NCBI Taxonomy" id="181124"/>
    <lineage>
        <taxon>Eukaryota</taxon>
        <taxon>Fungi</taxon>
        <taxon>Dikarya</taxon>
        <taxon>Basidiomycota</taxon>
        <taxon>Agaricomycotina</taxon>
        <taxon>Agaricomycetes</taxon>
        <taxon>Agaricomycetidae</taxon>
        <taxon>Agaricales</taxon>
        <taxon>Marasmiineae</taxon>
        <taxon>Marasmiaceae</taxon>
        <taxon>Marasmius</taxon>
    </lineage>
</organism>
<dbReference type="Proteomes" id="UP001049176">
    <property type="component" value="Chromosome 5"/>
</dbReference>
<accession>A0A9P7UTT9</accession>
<proteinExistence type="predicted"/>
<keyword evidence="2" id="KW-1185">Reference proteome</keyword>
<evidence type="ECO:0000313" key="2">
    <source>
        <dbReference type="Proteomes" id="UP001049176"/>
    </source>
</evidence>
<dbReference type="RefSeq" id="XP_043009096.1">
    <property type="nucleotide sequence ID" value="XM_043153811.1"/>
</dbReference>
<dbReference type="EMBL" id="CM032185">
    <property type="protein sequence ID" value="KAG7092626.1"/>
    <property type="molecule type" value="Genomic_DNA"/>
</dbReference>
<sequence>MHQYIVRPCHRRVPRIPPAVRLLAPHLFPPSKYCRPHKRPGRSSFKRGRLEYLKRLEIAKKHWEKKASTQPTLRGNALVLLERGPSPLSSISNLSAWNDESREEEISSIELYYRKLRASTHKTLWQHNARLDDYRDIYDVESDSADNLAEFSVLNHGCQEEHDGMDLGLQSSDVEMLAMSPLLSPPNDKILGWEEEPAKTQPMSQTPAEIIIS</sequence>
<reference evidence="1" key="1">
    <citation type="journal article" date="2021" name="Genome Biol. Evol.">
        <title>The assembled and annotated genome of the fairy-ring fungus Marasmius oreades.</title>
        <authorList>
            <person name="Hiltunen M."/>
            <person name="Ament-Velasquez S.L."/>
            <person name="Johannesson H."/>
        </authorList>
    </citation>
    <scope>NUCLEOTIDE SEQUENCE</scope>
    <source>
        <strain evidence="1">03SP1</strain>
    </source>
</reference>
<dbReference type="OrthoDB" id="10439150at2759"/>
<name>A0A9P7UTT9_9AGAR</name>
<dbReference type="AlphaFoldDB" id="A0A9P7UTT9"/>
<evidence type="ECO:0000313" key="1">
    <source>
        <dbReference type="EMBL" id="KAG7092626.1"/>
    </source>
</evidence>
<dbReference type="GeneID" id="66078045"/>
<protein>
    <submittedName>
        <fullName evidence="1">Uncharacterized protein</fullName>
    </submittedName>
</protein>